<feature type="binding site" evidence="4">
    <location>
        <position position="305"/>
    </location>
    <ligand>
        <name>AMP</name>
        <dbReference type="ChEBI" id="CHEBI:456215"/>
    </ligand>
</feature>
<keyword evidence="1 5" id="KW-0479">Metal-binding</keyword>
<dbReference type="SUPFAM" id="SSF109604">
    <property type="entry name" value="HD-domain/PDEase-like"/>
    <property type="match status" value="1"/>
</dbReference>
<evidence type="ECO:0000256" key="4">
    <source>
        <dbReference type="PIRSR" id="PIRSR623088-2"/>
    </source>
</evidence>
<dbReference type="EMBL" id="DS480446">
    <property type="protein sequence ID" value="EDO15745.1"/>
    <property type="molecule type" value="Genomic_DNA"/>
</dbReference>
<gene>
    <name evidence="8" type="ORF">Kpol_1049p2</name>
</gene>
<proteinExistence type="inferred from homology"/>
<dbReference type="PROSITE" id="PS51845">
    <property type="entry name" value="PDEASE_I_2"/>
    <property type="match status" value="1"/>
</dbReference>
<protein>
    <recommendedName>
        <fullName evidence="6">Phosphodiesterase</fullName>
        <ecNumber evidence="6">3.1.4.-</ecNumber>
    </recommendedName>
</protein>
<feature type="binding site" evidence="5">
    <location>
        <position position="304"/>
    </location>
    <ligand>
        <name>Zn(2+)</name>
        <dbReference type="ChEBI" id="CHEBI:29105"/>
        <label>1</label>
    </ligand>
</feature>
<evidence type="ECO:0000313" key="9">
    <source>
        <dbReference type="Proteomes" id="UP000000267"/>
    </source>
</evidence>
<dbReference type="PROSITE" id="PS00126">
    <property type="entry name" value="PDEASE_I_1"/>
    <property type="match status" value="1"/>
</dbReference>
<organism evidence="9">
    <name type="scientific">Vanderwaltozyma polyspora (strain ATCC 22028 / DSM 70294 / BCRC 21397 / CBS 2163 / NBRC 10782 / NRRL Y-8283 / UCD 57-17)</name>
    <name type="common">Kluyveromyces polysporus</name>
    <dbReference type="NCBI Taxonomy" id="436907"/>
    <lineage>
        <taxon>Eukaryota</taxon>
        <taxon>Fungi</taxon>
        <taxon>Dikarya</taxon>
        <taxon>Ascomycota</taxon>
        <taxon>Saccharomycotina</taxon>
        <taxon>Saccharomycetes</taxon>
        <taxon>Saccharomycetales</taxon>
        <taxon>Saccharomycetaceae</taxon>
        <taxon>Vanderwaltozyma</taxon>
    </lineage>
</organism>
<dbReference type="CDD" id="cd00077">
    <property type="entry name" value="HDc"/>
    <property type="match status" value="1"/>
</dbReference>
<accession>A7TPP3</accession>
<feature type="binding site" evidence="4">
    <location>
        <position position="476"/>
    </location>
    <ligand>
        <name>AMP</name>
        <dbReference type="ChEBI" id="CHEBI:456215"/>
    </ligand>
</feature>
<dbReference type="GO" id="GO:0046872">
    <property type="term" value="F:metal ion binding"/>
    <property type="evidence" value="ECO:0007669"/>
    <property type="project" value="UniProtKB-KW"/>
</dbReference>
<keyword evidence="2 6" id="KW-0378">Hydrolase</keyword>
<dbReference type="GO" id="GO:0004115">
    <property type="term" value="F:3',5'-cyclic-AMP phosphodiesterase activity"/>
    <property type="evidence" value="ECO:0007669"/>
    <property type="project" value="EnsemblFungi"/>
</dbReference>
<dbReference type="eggNOG" id="KOG3689">
    <property type="taxonomic scope" value="Eukaryota"/>
</dbReference>
<dbReference type="Gene3D" id="1.10.1300.10">
    <property type="entry name" value="3'5'-cyclic nucleotide phosphodiesterase, catalytic domain"/>
    <property type="match status" value="1"/>
</dbReference>
<evidence type="ECO:0000256" key="1">
    <source>
        <dbReference type="ARBA" id="ARBA00022723"/>
    </source>
</evidence>
<dbReference type="InterPro" id="IPR023088">
    <property type="entry name" value="PDEase"/>
</dbReference>
<keyword evidence="9" id="KW-1185">Reference proteome</keyword>
<dbReference type="PhylomeDB" id="A7TPP3"/>
<dbReference type="InterPro" id="IPR036971">
    <property type="entry name" value="PDEase_catalytic_dom_sf"/>
</dbReference>
<dbReference type="OrthoDB" id="546632at2759"/>
<feature type="binding site" evidence="4">
    <location>
        <position position="407"/>
    </location>
    <ligand>
        <name>AMP</name>
        <dbReference type="ChEBI" id="CHEBI:456215"/>
    </ligand>
</feature>
<dbReference type="GeneID" id="5543872"/>
<sequence length="518" mass="60409">MSNLFFVGNLDIELAKERVKFDLFDRIIQLNDFDELFRRICEDRLVPDIKLSYETGISLAIFDPKKLNNVTSKELNDIFRRFLPTFNIVAVDFDCFIENKNFINNIFNSIKVCNNRILRSSNWMYHDSNADENSEKINNDHNSNHDEHSNDFNSCSSNIYSMMCHFRLSSMNAIEQKKRRTPIPRFIRNIDFKSLLKVPKDDDYYLDLFATWKFSANSLNNQELIYCSFLLIKKLSTESNIPISDNKLLLLLFSLEASYHQVNKFHNFRHAVDVMQATYQLCDKLLTKDDHIYKLLLCMAAIGHDIAHPGTNNNLLVNYKSSVALHFDNESVLENFHQVLFQQLLFDQWPSLIDIVTQCEKRDKFNIIKDSILATDMAIHSRYVKQLNPEEDFRINNLISFIIKAADISNVTRPLHVSAQWALLISLEFEDCALLETYEKTNTTSCIDGDENIKDDDLLLSPDDLVKKYPSLPNGQLFFINTFAEEFFNKLSLSFPSLQYLSDNIQTNKAYWLDKKSK</sequence>
<evidence type="ECO:0000256" key="6">
    <source>
        <dbReference type="RuleBase" id="RU363067"/>
    </source>
</evidence>
<name>A7TPP3_VANPO</name>
<feature type="binding site" evidence="5">
    <location>
        <position position="407"/>
    </location>
    <ligand>
        <name>Zn(2+)</name>
        <dbReference type="ChEBI" id="CHEBI:29105"/>
        <label>1</label>
    </ligand>
</feature>
<dbReference type="FunCoup" id="A7TPP3">
    <property type="interactions" value="149"/>
</dbReference>
<dbReference type="GO" id="GO:0007189">
    <property type="term" value="P:adenylate cyclase-activating G protein-coupled receptor signaling pathway"/>
    <property type="evidence" value="ECO:0007669"/>
    <property type="project" value="EnsemblFungi"/>
</dbReference>
<dbReference type="OMA" id="KFHNFRH"/>
<feature type="binding site" evidence="5">
    <location>
        <position position="270"/>
    </location>
    <ligand>
        <name>Zn(2+)</name>
        <dbReference type="ChEBI" id="CHEBI:29105"/>
        <label>1</label>
    </ligand>
</feature>
<dbReference type="Pfam" id="PF00233">
    <property type="entry name" value="PDEase_I"/>
    <property type="match status" value="1"/>
</dbReference>
<feature type="binding site" evidence="5">
    <location>
        <position position="305"/>
    </location>
    <ligand>
        <name>Zn(2+)</name>
        <dbReference type="ChEBI" id="CHEBI:29105"/>
        <label>1</label>
    </ligand>
</feature>
<reference evidence="8 9" key="1">
    <citation type="journal article" date="2007" name="Proc. Natl. Acad. Sci. U.S.A.">
        <title>Independent sorting-out of thousands of duplicated gene pairs in two yeast species descended from a whole-genome duplication.</title>
        <authorList>
            <person name="Scannell D.R."/>
            <person name="Frank A.C."/>
            <person name="Conant G.C."/>
            <person name="Byrne K.P."/>
            <person name="Woolfit M."/>
            <person name="Wolfe K.H."/>
        </authorList>
    </citation>
    <scope>NUCLEOTIDE SEQUENCE [LARGE SCALE GENOMIC DNA]</scope>
    <source>
        <strain evidence="9">ATCC 22028 / DSM 70294 / BCRC 21397 / CBS 2163 / NBRC 10782 / NRRL Y-8283 / UCD 57-17</strain>
    </source>
</reference>
<dbReference type="STRING" id="436907.A7TPP3"/>
<dbReference type="KEGG" id="vpo:Kpol_1049p2"/>
<dbReference type="HOGENOM" id="CLU_028903_0_0_1"/>
<dbReference type="InParanoid" id="A7TPP3"/>
<evidence type="ECO:0000256" key="2">
    <source>
        <dbReference type="ARBA" id="ARBA00022801"/>
    </source>
</evidence>
<evidence type="ECO:0000259" key="7">
    <source>
        <dbReference type="PROSITE" id="PS51845"/>
    </source>
</evidence>
<evidence type="ECO:0000256" key="3">
    <source>
        <dbReference type="PIRSR" id="PIRSR623088-1"/>
    </source>
</evidence>
<dbReference type="PRINTS" id="PR00387">
    <property type="entry name" value="PDIESTERASE1"/>
</dbReference>
<dbReference type="InterPro" id="IPR003607">
    <property type="entry name" value="HD/PDEase_dom"/>
</dbReference>
<feature type="active site" description="Proton donor" evidence="3">
    <location>
        <position position="266"/>
    </location>
</feature>
<feature type="domain" description="PDEase" evidence="7">
    <location>
        <begin position="188"/>
        <end position="518"/>
    </location>
</feature>
<feature type="binding site" evidence="5">
    <location>
        <position position="305"/>
    </location>
    <ligand>
        <name>Zn(2+)</name>
        <dbReference type="ChEBI" id="CHEBI:29105"/>
        <label>2</label>
    </ligand>
</feature>
<evidence type="ECO:0000313" key="8">
    <source>
        <dbReference type="EMBL" id="EDO15745.1"/>
    </source>
</evidence>
<dbReference type="EC" id="3.1.4.-" evidence="6"/>
<dbReference type="InterPro" id="IPR023174">
    <property type="entry name" value="PDEase_CS"/>
</dbReference>
<dbReference type="Proteomes" id="UP000000267">
    <property type="component" value="Unassembled WGS sequence"/>
</dbReference>
<comment type="similarity">
    <text evidence="6">Belongs to the cyclic nucleotide phosphodiesterase family.</text>
</comment>
<dbReference type="RefSeq" id="XP_001643603.1">
    <property type="nucleotide sequence ID" value="XM_001643553.1"/>
</dbReference>
<comment type="cofactor">
    <cofactor evidence="6">
        <name>a divalent metal cation</name>
        <dbReference type="ChEBI" id="CHEBI:60240"/>
    </cofactor>
    <text evidence="6">Binds 2 divalent metal cations per subunit. Site 1 may preferentially bind zinc ions, while site 2 has a preference for magnesium and/or manganese ions.</text>
</comment>
<evidence type="ECO:0000256" key="5">
    <source>
        <dbReference type="PIRSR" id="PIRSR623088-3"/>
    </source>
</evidence>
<feature type="binding site" evidence="4">
    <location>
        <begin position="266"/>
        <end position="270"/>
    </location>
    <ligand>
        <name>AMP</name>
        <dbReference type="ChEBI" id="CHEBI:456215"/>
    </ligand>
</feature>
<dbReference type="SMART" id="SM00471">
    <property type="entry name" value="HDc"/>
    <property type="match status" value="1"/>
</dbReference>
<dbReference type="PANTHER" id="PTHR11347">
    <property type="entry name" value="CYCLIC NUCLEOTIDE PHOSPHODIESTERASE"/>
    <property type="match status" value="1"/>
</dbReference>
<dbReference type="AlphaFoldDB" id="A7TPP3"/>
<dbReference type="InterPro" id="IPR002073">
    <property type="entry name" value="PDEase_catalytic_dom"/>
</dbReference>